<evidence type="ECO:0000313" key="3">
    <source>
        <dbReference type="EMBL" id="CAB3360762.1"/>
    </source>
</evidence>
<gene>
    <name evidence="3" type="ORF">CLODIP_2_CD03365</name>
</gene>
<dbReference type="Pfam" id="PF12259">
    <property type="entry name" value="Baculo_F"/>
    <property type="match status" value="1"/>
</dbReference>
<evidence type="ECO:0000256" key="2">
    <source>
        <dbReference type="SAM" id="SignalP"/>
    </source>
</evidence>
<keyword evidence="1" id="KW-0812">Transmembrane</keyword>
<accession>A0A8S1BMZ7</accession>
<protein>
    <recommendedName>
        <fullName evidence="5">Envelope fusion protein</fullName>
    </recommendedName>
</protein>
<evidence type="ECO:0008006" key="5">
    <source>
        <dbReference type="Google" id="ProtNLM"/>
    </source>
</evidence>
<feature type="signal peptide" evidence="2">
    <location>
        <begin position="1"/>
        <end position="15"/>
    </location>
</feature>
<name>A0A8S1BMZ7_9INSE</name>
<dbReference type="OrthoDB" id="8061707at2759"/>
<sequence length="645" mass="73861">MRWLLLLFFVHAVTCDEFPPFNRGLFFAKKGEILASAETWTIQIPVNLKTYIDAVDDFKENLDDFSKIEFFHEKCPIYQTKDSKVTQWADNQYNFLKSGSQRLINMIEDVSLSMDNFSKNNTRIQKRGVLDFIGYGLRFLFGTAMDEDVQSLANKTSSLLQVNKMVAHVLENQTSLYNFAKLEADIMNAKINYTMVLAKEMKKNINVLRNNSYMLAHQIEGLSCEFLYTTQTIFALNTFQSMFDTLESHITSLKQAYLFATIGKLDPFFLPYSGLIKIITDIENSMYHGESILSHSRTEVVQTFYSLANINAYDYNGTLLLSVDFPIMDQSKIFTVYEPVSLPTKLANSSIFFTVKPEAELIAIDKTSNHFFYMSYFEFTRCQSHAVKVCYPYQLVSSSGDPSCLHQLFTGITDNIDDLCQIVTMKDFKPRIFRPTLFSRYIYSVPSNIVLNKNCKNPAMKRLIPDSINNTGTLFVPKGCSVHGKNFVLYQTNSIEIAPTLKFDNIEIPKVSFPAVEKVSIRLTNLSESQITEVESLYSATLEKNINKETTLLLQELSDKVETILVFNEWLPVRFFLADHIKMVLFVAGLSALTILYMLYLRHKHQKDPNKRSPINNTFLTLPSTVAPRPPDEQPLKPVTSYAFM</sequence>
<dbReference type="AlphaFoldDB" id="A0A8S1BMZ7"/>
<keyword evidence="1" id="KW-1133">Transmembrane helix</keyword>
<dbReference type="Proteomes" id="UP000494165">
    <property type="component" value="Unassembled WGS sequence"/>
</dbReference>
<keyword evidence="4" id="KW-1185">Reference proteome</keyword>
<comment type="caution">
    <text evidence="3">The sequence shown here is derived from an EMBL/GenBank/DDBJ whole genome shotgun (WGS) entry which is preliminary data.</text>
</comment>
<feature type="chain" id="PRO_5035825532" description="Envelope fusion protein" evidence="2">
    <location>
        <begin position="16"/>
        <end position="645"/>
    </location>
</feature>
<evidence type="ECO:0000256" key="1">
    <source>
        <dbReference type="SAM" id="Phobius"/>
    </source>
</evidence>
<keyword evidence="1" id="KW-0472">Membrane</keyword>
<dbReference type="EMBL" id="CADEPI010000004">
    <property type="protein sequence ID" value="CAB3360762.1"/>
    <property type="molecule type" value="Genomic_DNA"/>
</dbReference>
<evidence type="ECO:0000313" key="4">
    <source>
        <dbReference type="Proteomes" id="UP000494165"/>
    </source>
</evidence>
<dbReference type="InterPro" id="IPR022048">
    <property type="entry name" value="Envelope_fusion-like"/>
</dbReference>
<organism evidence="3 4">
    <name type="scientific">Cloeon dipterum</name>
    <dbReference type="NCBI Taxonomy" id="197152"/>
    <lineage>
        <taxon>Eukaryota</taxon>
        <taxon>Metazoa</taxon>
        <taxon>Ecdysozoa</taxon>
        <taxon>Arthropoda</taxon>
        <taxon>Hexapoda</taxon>
        <taxon>Insecta</taxon>
        <taxon>Pterygota</taxon>
        <taxon>Palaeoptera</taxon>
        <taxon>Ephemeroptera</taxon>
        <taxon>Pisciforma</taxon>
        <taxon>Baetidae</taxon>
        <taxon>Cloeon</taxon>
    </lineage>
</organism>
<feature type="transmembrane region" description="Helical" evidence="1">
    <location>
        <begin position="583"/>
        <end position="601"/>
    </location>
</feature>
<proteinExistence type="predicted"/>
<reference evidence="3 4" key="1">
    <citation type="submission" date="2020-04" db="EMBL/GenBank/DDBJ databases">
        <authorList>
            <person name="Alioto T."/>
            <person name="Alioto T."/>
            <person name="Gomez Garrido J."/>
        </authorList>
    </citation>
    <scope>NUCLEOTIDE SEQUENCE [LARGE SCALE GENOMIC DNA]</scope>
</reference>
<keyword evidence="2" id="KW-0732">Signal</keyword>